<dbReference type="Pfam" id="PF15915">
    <property type="entry name" value="BAT"/>
    <property type="match status" value="1"/>
</dbReference>
<dbReference type="SUPFAM" id="SSF55781">
    <property type="entry name" value="GAF domain-like"/>
    <property type="match status" value="1"/>
</dbReference>
<dbReference type="PROSITE" id="PS50112">
    <property type="entry name" value="PAS"/>
    <property type="match status" value="2"/>
</dbReference>
<keyword evidence="2" id="KW-0804">Transcription</keyword>
<dbReference type="InterPro" id="IPR000014">
    <property type="entry name" value="PAS"/>
</dbReference>
<dbReference type="STRING" id="35743.SAMN04487937_2744"/>
<dbReference type="Gene3D" id="1.10.10.10">
    <property type="entry name" value="Winged helix-like DNA-binding domain superfamily/Winged helix DNA-binding domain"/>
    <property type="match status" value="1"/>
</dbReference>
<dbReference type="Pfam" id="PF00989">
    <property type="entry name" value="PAS"/>
    <property type="match status" value="1"/>
</dbReference>
<dbReference type="Pfam" id="PF13185">
    <property type="entry name" value="GAF_2"/>
    <property type="match status" value="1"/>
</dbReference>
<proteinExistence type="predicted"/>
<evidence type="ECO:0000259" key="3">
    <source>
        <dbReference type="PROSITE" id="PS50112"/>
    </source>
</evidence>
<dbReference type="GO" id="GO:0006355">
    <property type="term" value="P:regulation of DNA-templated transcription"/>
    <property type="evidence" value="ECO:0007669"/>
    <property type="project" value="InterPro"/>
</dbReference>
<evidence type="ECO:0000313" key="4">
    <source>
        <dbReference type="EMBL" id="SFR55574.1"/>
    </source>
</evidence>
<dbReference type="Gene3D" id="3.30.450.20">
    <property type="entry name" value="PAS domain"/>
    <property type="match status" value="2"/>
</dbReference>
<gene>
    <name evidence="4" type="ORF">SAMN04487937_2744</name>
</gene>
<dbReference type="Pfam" id="PF04967">
    <property type="entry name" value="HTH_10"/>
    <property type="match status" value="1"/>
</dbReference>
<feature type="domain" description="PAS" evidence="3">
    <location>
        <begin position="136"/>
        <end position="179"/>
    </location>
</feature>
<name>A0A1I6HMD6_HALSD</name>
<evidence type="ECO:0000313" key="5">
    <source>
        <dbReference type="Proteomes" id="UP000198932"/>
    </source>
</evidence>
<dbReference type="AlphaFoldDB" id="A0A1I6HMD6"/>
<dbReference type="SMART" id="SM00091">
    <property type="entry name" value="PAS"/>
    <property type="match status" value="2"/>
</dbReference>
<dbReference type="PANTHER" id="PTHR34236">
    <property type="entry name" value="DIMETHYL SULFOXIDE REDUCTASE TRANSCRIPTIONAL ACTIVATOR"/>
    <property type="match status" value="1"/>
</dbReference>
<keyword evidence="1" id="KW-0805">Transcription regulation</keyword>
<dbReference type="InterPro" id="IPR029016">
    <property type="entry name" value="GAF-like_dom_sf"/>
</dbReference>
<evidence type="ECO:0000256" key="2">
    <source>
        <dbReference type="ARBA" id="ARBA00023163"/>
    </source>
</evidence>
<protein>
    <submittedName>
        <fullName evidence="4">PAS domain S-box-containing protein</fullName>
    </submittedName>
</protein>
<keyword evidence="5" id="KW-1185">Reference proteome</keyword>
<dbReference type="Pfam" id="PF13426">
    <property type="entry name" value="PAS_9"/>
    <property type="match status" value="1"/>
</dbReference>
<accession>A0A1I6HMD6</accession>
<feature type="domain" description="PAS" evidence="3">
    <location>
        <begin position="16"/>
        <end position="86"/>
    </location>
</feature>
<dbReference type="Gene3D" id="3.30.450.40">
    <property type="match status" value="2"/>
</dbReference>
<organism evidence="4 5">
    <name type="scientific">Halorubrum sodomense</name>
    <dbReference type="NCBI Taxonomy" id="35743"/>
    <lineage>
        <taxon>Archaea</taxon>
        <taxon>Methanobacteriati</taxon>
        <taxon>Methanobacteriota</taxon>
        <taxon>Stenosarchaea group</taxon>
        <taxon>Halobacteria</taxon>
        <taxon>Halobacteriales</taxon>
        <taxon>Haloferacaceae</taxon>
        <taxon>Halorubrum</taxon>
    </lineage>
</organism>
<sequence>MSDVPESGSVTGDDPESTIFERLFEHTPDAVLVIDPEANRILRCNDQACELLGYDRERLLSLGPPDIHPHDYDVFESFVERVRDRGSGFTAELSCHTRGGEVVPVDVTATTVQFGGANRILAIVRDASARTEHERELRRRSAAMAAADDGIAVLDADGVVVHANAAYASLFGYDDPDAIAGASWGELYATPDRFELDCRPTVLDSGEWRGELTISRTDGDDLPVRASVTGLEGGEFVCVARDVSEERRRERRLTGVTEASRELLAAADRDDVSRIAIRTVVDALGHELACVRLYDPDANELVRTATSDAAAALVREAVAYDLKSSNAGAAYRSEETVQNESSANDAYTDDPCRAEVHVPLGDFGVLSVFDREAPLTEEDIRLIELFAGVVRSALTRAERDERLRSRQEELERRQEELAAADRFNTLVTEVIRSVLRTTSGAAVRQSVCDELADSSLYDAAWIATVGTGGDADAVTIDSSAVATDPFSETDAESFLTSPFARQLVRQANELDAAVVQRRRFESENDTDTDAEADPIAAAVPVACGRQRFGVLAVAGTEESGFAETTQSGLELLGETLGFAIIADQRRNTLIESDAVELEFSFASPLGDLSAAFDCRCDHLGSVADGDDTHAYETRITHGDFDEIRAFLDEYPEIRECRLVECRGETCTVEITVAGAPPGLLAEAGFGLVSLHASDGDTRLIAEVPNDEDITRVLDALSEYWDDVELVAKRQTPTRGADLPVPTDGAAGLTDRQRSVLETAYEKGYYDWPRDHTAEEIAESLDIASATLHQHLRAAEHALVSSFVDDE</sequence>
<dbReference type="NCBIfam" id="TIGR00229">
    <property type="entry name" value="sensory_box"/>
    <property type="match status" value="2"/>
</dbReference>
<dbReference type="PANTHER" id="PTHR34236:SF1">
    <property type="entry name" value="DIMETHYL SULFOXIDE REDUCTASE TRANSCRIPTIONAL ACTIVATOR"/>
    <property type="match status" value="1"/>
</dbReference>
<dbReference type="SUPFAM" id="SSF55785">
    <property type="entry name" value="PYP-like sensor domain (PAS domain)"/>
    <property type="match status" value="2"/>
</dbReference>
<dbReference type="CDD" id="cd00130">
    <property type="entry name" value="PAS"/>
    <property type="match status" value="2"/>
</dbReference>
<evidence type="ECO:0000256" key="1">
    <source>
        <dbReference type="ARBA" id="ARBA00023015"/>
    </source>
</evidence>
<dbReference type="InterPro" id="IPR007050">
    <property type="entry name" value="HTH_bacterioopsin"/>
</dbReference>
<dbReference type="EMBL" id="FOYN01000004">
    <property type="protein sequence ID" value="SFR55574.1"/>
    <property type="molecule type" value="Genomic_DNA"/>
</dbReference>
<reference evidence="5" key="1">
    <citation type="submission" date="2016-10" db="EMBL/GenBank/DDBJ databases">
        <authorList>
            <person name="Varghese N."/>
            <person name="Submissions S."/>
        </authorList>
    </citation>
    <scope>NUCLEOTIDE SEQUENCE [LARGE SCALE GENOMIC DNA]</scope>
    <source>
        <strain evidence="5">RD 26</strain>
    </source>
</reference>
<dbReference type="Proteomes" id="UP000198932">
    <property type="component" value="Unassembled WGS sequence"/>
</dbReference>
<dbReference type="InterPro" id="IPR036388">
    <property type="entry name" value="WH-like_DNA-bd_sf"/>
</dbReference>
<dbReference type="InterPro" id="IPR031803">
    <property type="entry name" value="BAT_GAF/HTH-assoc"/>
</dbReference>
<dbReference type="InterPro" id="IPR013767">
    <property type="entry name" value="PAS_fold"/>
</dbReference>
<dbReference type="InterPro" id="IPR003018">
    <property type="entry name" value="GAF"/>
</dbReference>
<dbReference type="InterPro" id="IPR035965">
    <property type="entry name" value="PAS-like_dom_sf"/>
</dbReference>